<evidence type="ECO:0000313" key="2">
    <source>
        <dbReference type="EMBL" id="WOL16239.1"/>
    </source>
</evidence>
<feature type="compositionally biased region" description="Basic and acidic residues" evidence="1">
    <location>
        <begin position="24"/>
        <end position="44"/>
    </location>
</feature>
<dbReference type="AlphaFoldDB" id="A0AAQ3KWU4"/>
<evidence type="ECO:0000313" key="3">
    <source>
        <dbReference type="Proteomes" id="UP001327560"/>
    </source>
</evidence>
<protein>
    <submittedName>
        <fullName evidence="2">Uncharacterized protein</fullName>
    </submittedName>
</protein>
<feature type="region of interest" description="Disordered" evidence="1">
    <location>
        <begin position="24"/>
        <end position="65"/>
    </location>
</feature>
<reference evidence="2 3" key="1">
    <citation type="submission" date="2023-10" db="EMBL/GenBank/DDBJ databases">
        <title>Chromosome-scale genome assembly provides insights into flower coloration mechanisms of Canna indica.</title>
        <authorList>
            <person name="Li C."/>
        </authorList>
    </citation>
    <scope>NUCLEOTIDE SEQUENCE [LARGE SCALE GENOMIC DNA]</scope>
    <source>
        <tissue evidence="2">Flower</tissue>
    </source>
</reference>
<feature type="compositionally biased region" description="Basic and acidic residues" evidence="1">
    <location>
        <begin position="143"/>
        <end position="155"/>
    </location>
</feature>
<organism evidence="2 3">
    <name type="scientific">Canna indica</name>
    <name type="common">Indian-shot</name>
    <dbReference type="NCBI Taxonomy" id="4628"/>
    <lineage>
        <taxon>Eukaryota</taxon>
        <taxon>Viridiplantae</taxon>
        <taxon>Streptophyta</taxon>
        <taxon>Embryophyta</taxon>
        <taxon>Tracheophyta</taxon>
        <taxon>Spermatophyta</taxon>
        <taxon>Magnoliopsida</taxon>
        <taxon>Liliopsida</taxon>
        <taxon>Zingiberales</taxon>
        <taxon>Cannaceae</taxon>
        <taxon>Canna</taxon>
    </lineage>
</organism>
<gene>
    <name evidence="2" type="ORF">Cni_G25023</name>
</gene>
<sequence length="162" mass="18435">MHSPSSPDLKSHCHKRYDAVTQELKHLKPLEGENPKNKGRRIAEARNSLPLCSEEQQKKKRSRAIGKRTVDLNATATSSAAREVEQSGRRYSGDLLRRQGSRAIWEKIQAATSSAAREAGAEGLARQVTDKVRGQRGRRGRWAGREERVCREGRRREQRVRR</sequence>
<feature type="region of interest" description="Disordered" evidence="1">
    <location>
        <begin position="131"/>
        <end position="162"/>
    </location>
</feature>
<dbReference type="EMBL" id="CP136897">
    <property type="protein sequence ID" value="WOL16239.1"/>
    <property type="molecule type" value="Genomic_DNA"/>
</dbReference>
<proteinExistence type="predicted"/>
<accession>A0AAQ3KWU4</accession>
<keyword evidence="3" id="KW-1185">Reference proteome</keyword>
<name>A0AAQ3KWU4_9LILI</name>
<dbReference type="Proteomes" id="UP001327560">
    <property type="component" value="Chromosome 8"/>
</dbReference>
<evidence type="ECO:0000256" key="1">
    <source>
        <dbReference type="SAM" id="MobiDB-lite"/>
    </source>
</evidence>